<dbReference type="InterPro" id="IPR036390">
    <property type="entry name" value="WH_DNA-bd_sf"/>
</dbReference>
<dbReference type="Gene3D" id="3.40.1410.10">
    <property type="entry name" value="Chorismate lyase-like"/>
    <property type="match status" value="1"/>
</dbReference>
<feature type="domain" description="HTH gntR-type" evidence="4">
    <location>
        <begin position="10"/>
        <end position="78"/>
    </location>
</feature>
<evidence type="ECO:0000313" key="6">
    <source>
        <dbReference type="Proteomes" id="UP000196536"/>
    </source>
</evidence>
<dbReference type="GO" id="GO:0045892">
    <property type="term" value="P:negative regulation of DNA-templated transcription"/>
    <property type="evidence" value="ECO:0007669"/>
    <property type="project" value="TreeGrafter"/>
</dbReference>
<keyword evidence="1" id="KW-0805">Transcription regulation</keyword>
<dbReference type="Pfam" id="PF07702">
    <property type="entry name" value="UTRA"/>
    <property type="match status" value="1"/>
</dbReference>
<dbReference type="InterPro" id="IPR050679">
    <property type="entry name" value="Bact_HTH_transcr_reg"/>
</dbReference>
<dbReference type="SMART" id="SM00866">
    <property type="entry name" value="UTRA"/>
    <property type="match status" value="1"/>
</dbReference>
<reference evidence="5 6" key="1">
    <citation type="submission" date="2017-05" db="EMBL/GenBank/DDBJ databases">
        <title>Acinetobacter populi ANC 5415 (= PBJ7), whole genome shotgun sequencing project.</title>
        <authorList>
            <person name="Nemec A."/>
            <person name="Radolfova-Krizova L."/>
        </authorList>
    </citation>
    <scope>NUCLEOTIDE SEQUENCE [LARGE SCALE GENOMIC DNA]</scope>
    <source>
        <strain evidence="5 6">PBJ7</strain>
    </source>
</reference>
<dbReference type="Gene3D" id="1.10.10.10">
    <property type="entry name" value="Winged helix-like DNA-binding domain superfamily/Winged helix DNA-binding domain"/>
    <property type="match status" value="1"/>
</dbReference>
<evidence type="ECO:0000256" key="2">
    <source>
        <dbReference type="ARBA" id="ARBA00023125"/>
    </source>
</evidence>
<protein>
    <submittedName>
        <fullName evidence="5">GntR family transcriptional regulator</fullName>
    </submittedName>
</protein>
<evidence type="ECO:0000256" key="1">
    <source>
        <dbReference type="ARBA" id="ARBA00023015"/>
    </source>
</evidence>
<dbReference type="Pfam" id="PF00392">
    <property type="entry name" value="GntR"/>
    <property type="match status" value="1"/>
</dbReference>
<dbReference type="PRINTS" id="PR00035">
    <property type="entry name" value="HTHGNTR"/>
</dbReference>
<dbReference type="EMBL" id="NEXX01000001">
    <property type="protein sequence ID" value="OUY08649.1"/>
    <property type="molecule type" value="Genomic_DNA"/>
</dbReference>
<name>A0A1Z9Z2I4_9GAMM</name>
<organism evidence="5 6">
    <name type="scientific">Acinetobacter populi</name>
    <dbReference type="NCBI Taxonomy" id="1582270"/>
    <lineage>
        <taxon>Bacteria</taxon>
        <taxon>Pseudomonadati</taxon>
        <taxon>Pseudomonadota</taxon>
        <taxon>Gammaproteobacteria</taxon>
        <taxon>Moraxellales</taxon>
        <taxon>Moraxellaceae</taxon>
        <taxon>Acinetobacter</taxon>
    </lineage>
</organism>
<dbReference type="InterPro" id="IPR036388">
    <property type="entry name" value="WH-like_DNA-bd_sf"/>
</dbReference>
<evidence type="ECO:0000259" key="4">
    <source>
        <dbReference type="PROSITE" id="PS50949"/>
    </source>
</evidence>
<keyword evidence="3" id="KW-0804">Transcription</keyword>
<dbReference type="InterPro" id="IPR011663">
    <property type="entry name" value="UTRA"/>
</dbReference>
<keyword evidence="2" id="KW-0238">DNA-binding</keyword>
<gene>
    <name evidence="5" type="ORF">CAP51_03295</name>
</gene>
<dbReference type="PANTHER" id="PTHR44846:SF10">
    <property type="entry name" value="TRANSCRIPTIONAL REGULATOR-RELATED"/>
    <property type="match status" value="1"/>
</dbReference>
<evidence type="ECO:0000313" key="5">
    <source>
        <dbReference type="EMBL" id="OUY08649.1"/>
    </source>
</evidence>
<dbReference type="CDD" id="cd07377">
    <property type="entry name" value="WHTH_GntR"/>
    <property type="match status" value="1"/>
</dbReference>
<dbReference type="AlphaFoldDB" id="A0A1Z9Z2I4"/>
<dbReference type="PANTHER" id="PTHR44846">
    <property type="entry name" value="MANNOSYL-D-GLYCERATE TRANSPORT/METABOLISM SYSTEM REPRESSOR MNGR-RELATED"/>
    <property type="match status" value="1"/>
</dbReference>
<dbReference type="Proteomes" id="UP000196536">
    <property type="component" value="Unassembled WGS sequence"/>
</dbReference>
<proteinExistence type="predicted"/>
<dbReference type="GO" id="GO:0003700">
    <property type="term" value="F:DNA-binding transcription factor activity"/>
    <property type="evidence" value="ECO:0007669"/>
    <property type="project" value="InterPro"/>
</dbReference>
<comment type="caution">
    <text evidence="5">The sequence shown here is derived from an EMBL/GenBank/DDBJ whole genome shotgun (WGS) entry which is preliminary data.</text>
</comment>
<dbReference type="PROSITE" id="PS50949">
    <property type="entry name" value="HTH_GNTR"/>
    <property type="match status" value="1"/>
</dbReference>
<accession>A0A1Z9Z2I4</accession>
<dbReference type="InterPro" id="IPR028978">
    <property type="entry name" value="Chorismate_lyase_/UTRA_dom_sf"/>
</dbReference>
<dbReference type="SUPFAM" id="SSF64288">
    <property type="entry name" value="Chorismate lyase-like"/>
    <property type="match status" value="1"/>
</dbReference>
<dbReference type="OrthoDB" id="9784545at2"/>
<evidence type="ECO:0000256" key="3">
    <source>
        <dbReference type="ARBA" id="ARBA00023163"/>
    </source>
</evidence>
<sequence>MSTKLTSVKTPQYLMMRDHLAAQIEQGVFKSGDKLPSEREMSEQFNVTRVMIREALLALETEGLIYRQDRRGWFITPSRIIYNPRSTESFIQYVTAQGRTPKSELISADLVEASEWAAKRLGIPVGAPVYSIWRRRFIDGRPVFLEHVRVNAALFPAFLDKDLTHSLTEIMYKNYDTELVRVSINLHPASLTTIQARHLLVASGTLGLYICRSSFNIQGQVTNVDQEYWIHDALEVTLEATKDDSALQKHVFPQS</sequence>
<dbReference type="SMART" id="SM00345">
    <property type="entry name" value="HTH_GNTR"/>
    <property type="match status" value="1"/>
</dbReference>
<dbReference type="RefSeq" id="WP_087619314.1">
    <property type="nucleotide sequence ID" value="NZ_NEXX01000001.1"/>
</dbReference>
<dbReference type="SUPFAM" id="SSF46785">
    <property type="entry name" value="Winged helix' DNA-binding domain"/>
    <property type="match status" value="1"/>
</dbReference>
<dbReference type="GO" id="GO:0003677">
    <property type="term" value="F:DNA binding"/>
    <property type="evidence" value="ECO:0007669"/>
    <property type="project" value="UniProtKB-KW"/>
</dbReference>
<dbReference type="InterPro" id="IPR000524">
    <property type="entry name" value="Tscrpt_reg_HTH_GntR"/>
</dbReference>
<keyword evidence="6" id="KW-1185">Reference proteome</keyword>